<dbReference type="Pfam" id="PF02909">
    <property type="entry name" value="TetR_C_1"/>
    <property type="match status" value="1"/>
</dbReference>
<dbReference type="Gene3D" id="1.10.10.60">
    <property type="entry name" value="Homeodomain-like"/>
    <property type="match status" value="1"/>
</dbReference>
<protein>
    <submittedName>
        <fullName evidence="7">TetR family transcriptional regulator</fullName>
    </submittedName>
</protein>
<feature type="DNA-binding region" description="H-T-H motif" evidence="5">
    <location>
        <begin position="38"/>
        <end position="57"/>
    </location>
</feature>
<dbReference type="InterPro" id="IPR036271">
    <property type="entry name" value="Tet_transcr_reg_TetR-rel_C_sf"/>
</dbReference>
<dbReference type="GO" id="GO:0045892">
    <property type="term" value="P:negative regulation of DNA-templated transcription"/>
    <property type="evidence" value="ECO:0007669"/>
    <property type="project" value="InterPro"/>
</dbReference>
<dbReference type="PANTHER" id="PTHR30055">
    <property type="entry name" value="HTH-TYPE TRANSCRIPTIONAL REGULATOR RUTR"/>
    <property type="match status" value="1"/>
</dbReference>
<keyword evidence="4" id="KW-0804">Transcription</keyword>
<reference evidence="7 8" key="1">
    <citation type="submission" date="2018-11" db="EMBL/GenBank/DDBJ databases">
        <title>Sequencing the genomes of 1000 actinobacteria strains.</title>
        <authorList>
            <person name="Klenk H.-P."/>
        </authorList>
    </citation>
    <scope>NUCLEOTIDE SEQUENCE [LARGE SCALE GENOMIC DNA]</scope>
    <source>
        <strain evidence="7 8">DSM 9580</strain>
    </source>
</reference>
<name>A0A3N2AP76_9MICO</name>
<dbReference type="PRINTS" id="PR00400">
    <property type="entry name" value="TETREPRESSOR"/>
</dbReference>
<dbReference type="SUPFAM" id="SSF46689">
    <property type="entry name" value="Homeodomain-like"/>
    <property type="match status" value="1"/>
</dbReference>
<dbReference type="InterPro" id="IPR050109">
    <property type="entry name" value="HTH-type_TetR-like_transc_reg"/>
</dbReference>
<dbReference type="RefSeq" id="WP_211333803.1">
    <property type="nucleotide sequence ID" value="NZ_RKHJ01000001.1"/>
</dbReference>
<dbReference type="Gene3D" id="1.10.357.10">
    <property type="entry name" value="Tetracycline Repressor, domain 2"/>
    <property type="match status" value="1"/>
</dbReference>
<dbReference type="AlphaFoldDB" id="A0A3N2AP76"/>
<evidence type="ECO:0000259" key="6">
    <source>
        <dbReference type="PROSITE" id="PS50977"/>
    </source>
</evidence>
<sequence length="230" mass="24798">MPSSTDSRAAASRPQLTADRVVEAAAAVADREGLHGVSMRRVGGELGVEAMSLYHHVAGKDALLDALADWLMVRVERPSPDGPWREAIAARCRSLRAVMRDHPWGPALVESRRAPGMTLLGHLEAVLECLHRGGFPVQLAAHAFSVLDAYVYGFVSTERSLPFEPGGGVDDLAAELALPADVFPRMVELIEQAIVGRSYDYADEFEYGLELVLDGLEARLGEGPAESVAR</sequence>
<comment type="caution">
    <text evidence="7">The sequence shown here is derived from an EMBL/GenBank/DDBJ whole genome shotgun (WGS) entry which is preliminary data.</text>
</comment>
<dbReference type="InterPro" id="IPR003012">
    <property type="entry name" value="Tet_transcr_reg_TetR"/>
</dbReference>
<accession>A0A3N2AP76</accession>
<dbReference type="PANTHER" id="PTHR30055:SF151">
    <property type="entry name" value="TRANSCRIPTIONAL REGULATORY PROTEIN"/>
    <property type="match status" value="1"/>
</dbReference>
<evidence type="ECO:0000256" key="4">
    <source>
        <dbReference type="ARBA" id="ARBA00023163"/>
    </source>
</evidence>
<dbReference type="GO" id="GO:0003700">
    <property type="term" value="F:DNA-binding transcription factor activity"/>
    <property type="evidence" value="ECO:0007669"/>
    <property type="project" value="TreeGrafter"/>
</dbReference>
<keyword evidence="3 5" id="KW-0238">DNA-binding</keyword>
<keyword evidence="1" id="KW-0678">Repressor</keyword>
<keyword evidence="2" id="KW-0805">Transcription regulation</keyword>
<dbReference type="InterPro" id="IPR009057">
    <property type="entry name" value="Homeodomain-like_sf"/>
</dbReference>
<dbReference type="EMBL" id="RKHJ01000001">
    <property type="protein sequence ID" value="ROR64849.1"/>
    <property type="molecule type" value="Genomic_DNA"/>
</dbReference>
<gene>
    <name evidence="7" type="ORF">EDD26_0200</name>
</gene>
<dbReference type="PROSITE" id="PS50977">
    <property type="entry name" value="HTH_TETR_2"/>
    <property type="match status" value="1"/>
</dbReference>
<evidence type="ECO:0000256" key="2">
    <source>
        <dbReference type="ARBA" id="ARBA00023015"/>
    </source>
</evidence>
<evidence type="ECO:0000256" key="5">
    <source>
        <dbReference type="PROSITE-ProRule" id="PRU00335"/>
    </source>
</evidence>
<evidence type="ECO:0000313" key="7">
    <source>
        <dbReference type="EMBL" id="ROR64849.1"/>
    </source>
</evidence>
<keyword evidence="8" id="KW-1185">Reference proteome</keyword>
<dbReference type="Pfam" id="PF00440">
    <property type="entry name" value="TetR_N"/>
    <property type="match status" value="1"/>
</dbReference>
<dbReference type="SUPFAM" id="SSF48498">
    <property type="entry name" value="Tetracyclin repressor-like, C-terminal domain"/>
    <property type="match status" value="1"/>
</dbReference>
<dbReference type="Proteomes" id="UP000275456">
    <property type="component" value="Unassembled WGS sequence"/>
</dbReference>
<dbReference type="GO" id="GO:0046677">
    <property type="term" value="P:response to antibiotic"/>
    <property type="evidence" value="ECO:0007669"/>
    <property type="project" value="InterPro"/>
</dbReference>
<dbReference type="GO" id="GO:0000976">
    <property type="term" value="F:transcription cis-regulatory region binding"/>
    <property type="evidence" value="ECO:0007669"/>
    <property type="project" value="TreeGrafter"/>
</dbReference>
<feature type="domain" description="HTH tetR-type" evidence="6">
    <location>
        <begin position="15"/>
        <end position="75"/>
    </location>
</feature>
<evidence type="ECO:0000256" key="1">
    <source>
        <dbReference type="ARBA" id="ARBA00022491"/>
    </source>
</evidence>
<dbReference type="InterPro" id="IPR004111">
    <property type="entry name" value="Repressor_TetR_C"/>
</dbReference>
<dbReference type="InterPro" id="IPR001647">
    <property type="entry name" value="HTH_TetR"/>
</dbReference>
<evidence type="ECO:0000313" key="8">
    <source>
        <dbReference type="Proteomes" id="UP000275456"/>
    </source>
</evidence>
<proteinExistence type="predicted"/>
<organism evidence="7 8">
    <name type="scientific">Agrococcus jenensis</name>
    <dbReference type="NCBI Taxonomy" id="46353"/>
    <lineage>
        <taxon>Bacteria</taxon>
        <taxon>Bacillati</taxon>
        <taxon>Actinomycetota</taxon>
        <taxon>Actinomycetes</taxon>
        <taxon>Micrococcales</taxon>
        <taxon>Microbacteriaceae</taxon>
        <taxon>Agrococcus</taxon>
    </lineage>
</organism>
<evidence type="ECO:0000256" key="3">
    <source>
        <dbReference type="ARBA" id="ARBA00023125"/>
    </source>
</evidence>